<accession>A0A2P5CUU0</accession>
<reference evidence="4" key="1">
    <citation type="submission" date="2016-06" db="EMBL/GenBank/DDBJ databases">
        <title>Parallel loss of symbiosis genes in relatives of nitrogen-fixing non-legume Parasponia.</title>
        <authorList>
            <person name="Van Velzen R."/>
            <person name="Holmer R."/>
            <person name="Bu F."/>
            <person name="Rutten L."/>
            <person name="Van Zeijl A."/>
            <person name="Liu W."/>
            <person name="Santuari L."/>
            <person name="Cao Q."/>
            <person name="Sharma T."/>
            <person name="Shen D."/>
            <person name="Roswanjaya Y."/>
            <person name="Wardhani T."/>
            <person name="Kalhor M.S."/>
            <person name="Jansen J."/>
            <person name="Van den Hoogen J."/>
            <person name="Gungor B."/>
            <person name="Hartog M."/>
            <person name="Hontelez J."/>
            <person name="Verver J."/>
            <person name="Yang W.-C."/>
            <person name="Schijlen E."/>
            <person name="Repin R."/>
            <person name="Schilthuizen M."/>
            <person name="Schranz E."/>
            <person name="Heidstra R."/>
            <person name="Miyata K."/>
            <person name="Fedorova E."/>
            <person name="Kohlen W."/>
            <person name="Bisseling T."/>
            <person name="Smit S."/>
            <person name="Geurts R."/>
        </authorList>
    </citation>
    <scope>NUCLEOTIDE SEQUENCE [LARGE SCALE GENOMIC DNA]</scope>
    <source>
        <strain evidence="4">cv. RG33-2</strain>
    </source>
</reference>
<organism evidence="3 4">
    <name type="scientific">Trema orientale</name>
    <name type="common">Charcoal tree</name>
    <name type="synonym">Celtis orientalis</name>
    <dbReference type="NCBI Taxonomy" id="63057"/>
    <lineage>
        <taxon>Eukaryota</taxon>
        <taxon>Viridiplantae</taxon>
        <taxon>Streptophyta</taxon>
        <taxon>Embryophyta</taxon>
        <taxon>Tracheophyta</taxon>
        <taxon>Spermatophyta</taxon>
        <taxon>Magnoliopsida</taxon>
        <taxon>eudicotyledons</taxon>
        <taxon>Gunneridae</taxon>
        <taxon>Pentapetalae</taxon>
        <taxon>rosids</taxon>
        <taxon>fabids</taxon>
        <taxon>Rosales</taxon>
        <taxon>Cannabaceae</taxon>
        <taxon>Trema</taxon>
    </lineage>
</organism>
<dbReference type="InParanoid" id="A0A2P5CUU0"/>
<evidence type="ECO:0000313" key="3">
    <source>
        <dbReference type="EMBL" id="PON64812.1"/>
    </source>
</evidence>
<dbReference type="GO" id="GO:0042300">
    <property type="term" value="F:beta-amyrin synthase activity"/>
    <property type="evidence" value="ECO:0007669"/>
    <property type="project" value="TreeGrafter"/>
</dbReference>
<comment type="caution">
    <text evidence="3">The sequence shown here is derived from an EMBL/GenBank/DDBJ whole genome shotgun (WGS) entry which is preliminary data.</text>
</comment>
<dbReference type="InterPro" id="IPR032697">
    <property type="entry name" value="SQ_cyclase_N"/>
</dbReference>
<feature type="domain" description="Squalene cyclase N-terminal" evidence="2">
    <location>
        <begin position="30"/>
        <end position="185"/>
    </location>
</feature>
<dbReference type="OrthoDB" id="21502at2759"/>
<keyword evidence="1" id="KW-0413">Isomerase</keyword>
<evidence type="ECO:0000313" key="4">
    <source>
        <dbReference type="Proteomes" id="UP000237000"/>
    </source>
</evidence>
<dbReference type="FunFam" id="1.50.10.20:FF:000044">
    <property type="entry name" value="Lupeol synthase"/>
    <property type="match status" value="1"/>
</dbReference>
<dbReference type="AlphaFoldDB" id="A0A2P5CUU0"/>
<dbReference type="InterPro" id="IPR008930">
    <property type="entry name" value="Terpenoid_cyclase/PrenylTrfase"/>
</dbReference>
<keyword evidence="4" id="KW-1185">Reference proteome</keyword>
<evidence type="ECO:0000259" key="2">
    <source>
        <dbReference type="Pfam" id="PF13249"/>
    </source>
</evidence>
<dbReference type="EMBL" id="JXTC01000325">
    <property type="protein sequence ID" value="PON64812.1"/>
    <property type="molecule type" value="Genomic_DNA"/>
</dbReference>
<sequence length="202" mass="23097">MRERNFNQTIPPVKVEDGEEITYQKATTAVKKTVHYLSALQASDGHWPAENAGPLFFLPPLVMCLYITGHLNTIFTSEHRKEILRYMFYHQNEDGGWGLHIEGQSTMFCTTLNYICMRILGEEPDGGQHNACAKARQWILDHGGVTYIPSWGKFWLSILGVSDWAGTNPIPPEFWTLPLFFPTHPARDNQQRWLVNVVDGHN</sequence>
<gene>
    <name evidence="3" type="ORF">TorRG33x02_272280</name>
</gene>
<dbReference type="GO" id="GO:0005811">
    <property type="term" value="C:lipid droplet"/>
    <property type="evidence" value="ECO:0007669"/>
    <property type="project" value="InterPro"/>
</dbReference>
<evidence type="ECO:0000256" key="1">
    <source>
        <dbReference type="ARBA" id="ARBA00023235"/>
    </source>
</evidence>
<dbReference type="STRING" id="63057.A0A2P5CUU0"/>
<name>A0A2P5CUU0_TREOI</name>
<proteinExistence type="predicted"/>
<dbReference type="PANTHER" id="PTHR11764">
    <property type="entry name" value="TERPENE CYCLASE/MUTASE FAMILY MEMBER"/>
    <property type="match status" value="1"/>
</dbReference>
<protein>
    <submittedName>
        <fullName evidence="3">Squalene cyclase, N-terminal</fullName>
    </submittedName>
</protein>
<dbReference type="Proteomes" id="UP000237000">
    <property type="component" value="Unassembled WGS sequence"/>
</dbReference>
<dbReference type="Gene3D" id="1.50.10.20">
    <property type="match status" value="1"/>
</dbReference>
<dbReference type="PANTHER" id="PTHR11764:SF58">
    <property type="entry name" value="BETA-AMYRIN SYNTHASE-RELATED"/>
    <property type="match status" value="1"/>
</dbReference>
<dbReference type="SUPFAM" id="SSF48239">
    <property type="entry name" value="Terpenoid cyclases/Protein prenyltransferases"/>
    <property type="match status" value="1"/>
</dbReference>
<dbReference type="InterPro" id="IPR018333">
    <property type="entry name" value="Squalene_cyclase"/>
</dbReference>
<dbReference type="GO" id="GO:0016104">
    <property type="term" value="P:triterpenoid biosynthetic process"/>
    <property type="evidence" value="ECO:0007669"/>
    <property type="project" value="InterPro"/>
</dbReference>
<dbReference type="Pfam" id="PF13249">
    <property type="entry name" value="SQHop_cyclase_N"/>
    <property type="match status" value="1"/>
</dbReference>